<dbReference type="AlphaFoldDB" id="A0A1A9AYU7"/>
<keyword evidence="1 2" id="KW-0131">Cell cycle</keyword>
<dbReference type="Proteomes" id="UP000664658">
    <property type="component" value="Unassembled WGS sequence"/>
</dbReference>
<keyword evidence="1 2" id="KW-0132">Cell division</keyword>
<dbReference type="InterPro" id="IPR048372">
    <property type="entry name" value="ZapC_C"/>
</dbReference>
<dbReference type="InterPro" id="IPR009809">
    <property type="entry name" value="ZapC"/>
</dbReference>
<keyword evidence="1 2" id="KW-0717">Septation</keyword>
<comment type="subcellular location">
    <subcellularLocation>
        <location evidence="1 2">Cytoplasm</location>
    </subcellularLocation>
</comment>
<dbReference type="HAMAP" id="MF_00906">
    <property type="entry name" value="ZapC"/>
    <property type="match status" value="1"/>
</dbReference>
<dbReference type="GO" id="GO:0000917">
    <property type="term" value="P:division septum assembly"/>
    <property type="evidence" value="ECO:0007669"/>
    <property type="project" value="UniProtKB-KW"/>
</dbReference>
<dbReference type="GO" id="GO:0043093">
    <property type="term" value="P:FtsZ-dependent cytokinesis"/>
    <property type="evidence" value="ECO:0007669"/>
    <property type="project" value="UniProtKB-UniRule"/>
</dbReference>
<accession>A0A1A9AYU7</accession>
<keyword evidence="1 2" id="KW-0963">Cytoplasm</keyword>
<protein>
    <recommendedName>
        <fullName evidence="1 2">Cell division protein ZapC</fullName>
    </recommendedName>
</protein>
<reference evidence="3" key="1">
    <citation type="submission" date="2021-03" db="EMBL/GenBank/DDBJ databases">
        <title>Plesiomonas shigelloides zfcc0051, isolated from zebrafish feces.</title>
        <authorList>
            <person name="Vanderhoek Z."/>
            <person name="Gaulke C."/>
        </authorList>
    </citation>
    <scope>NUCLEOTIDE SEQUENCE</scope>
    <source>
        <strain evidence="3">Zfcc0051</strain>
    </source>
</reference>
<organism evidence="3 4">
    <name type="scientific">Plesiomonas shigelloides</name>
    <name type="common">Aeromonas shigelloides</name>
    <dbReference type="NCBI Taxonomy" id="703"/>
    <lineage>
        <taxon>Bacteria</taxon>
        <taxon>Pseudomonadati</taxon>
        <taxon>Pseudomonadota</taxon>
        <taxon>Gammaproteobacteria</taxon>
        <taxon>Enterobacterales</taxon>
        <taxon>Enterobacteriaceae</taxon>
        <taxon>Plesiomonas</taxon>
    </lineage>
</organism>
<dbReference type="KEGG" id="pshi:SAMEA2665130_1942"/>
<dbReference type="Pfam" id="PF21083">
    <property type="entry name" value="ZapC_N"/>
    <property type="match status" value="1"/>
</dbReference>
<comment type="subunit">
    <text evidence="1">Interacts directly with FtsZ.</text>
</comment>
<evidence type="ECO:0000256" key="1">
    <source>
        <dbReference type="HAMAP-Rule" id="MF_00906"/>
    </source>
</evidence>
<evidence type="ECO:0000256" key="2">
    <source>
        <dbReference type="PIRNR" id="PIRNR010252"/>
    </source>
</evidence>
<dbReference type="PIRSF" id="PIRSF010252">
    <property type="entry name" value="ZapC"/>
    <property type="match status" value="1"/>
</dbReference>
<sequence length="180" mass="20125">MKIKPDDRWKWYFDAEFDRLMLDLANGMVFRSRLAGRFLIADIFSGCAFTVEDTAQYYDYMDGLHASPLTSAQKAELVLNAVAAQRFLKPVMPKSWYFAQINHGYSPEMGELVQVQLVDSEEKVLLFVVENSGNASLCLVAQPQMILNDRPLALGEPIKVMNDRLSPASTLAYGAYACAG</sequence>
<dbReference type="Pfam" id="PF07126">
    <property type="entry name" value="ZapC_C"/>
    <property type="match status" value="1"/>
</dbReference>
<dbReference type="EMBL" id="JAFNAA010000022">
    <property type="protein sequence ID" value="MBO1109629.1"/>
    <property type="molecule type" value="Genomic_DNA"/>
</dbReference>
<evidence type="ECO:0000313" key="3">
    <source>
        <dbReference type="EMBL" id="MBO1109629.1"/>
    </source>
</evidence>
<dbReference type="InterPro" id="IPR048373">
    <property type="entry name" value="ZapC_N"/>
</dbReference>
<dbReference type="GeneID" id="69703708"/>
<comment type="similarity">
    <text evidence="1 2">Belongs to the ZapC family.</text>
</comment>
<evidence type="ECO:0000313" key="4">
    <source>
        <dbReference type="Proteomes" id="UP000664658"/>
    </source>
</evidence>
<dbReference type="GO" id="GO:0005737">
    <property type="term" value="C:cytoplasm"/>
    <property type="evidence" value="ECO:0007669"/>
    <property type="project" value="UniProtKB-SubCell"/>
</dbReference>
<dbReference type="RefSeq" id="WP_010863983.1">
    <property type="nucleotide sequence ID" value="NZ_CP027852.1"/>
</dbReference>
<gene>
    <name evidence="1" type="primary">zapC</name>
    <name evidence="3" type="ORF">J2R62_15695</name>
</gene>
<name>A0A1A9AYU7_PLESH</name>
<comment type="caution">
    <text evidence="3">The sequence shown here is derived from an EMBL/GenBank/DDBJ whole genome shotgun (WGS) entry which is preliminary data.</text>
</comment>
<proteinExistence type="inferred from homology"/>
<comment type="function">
    <text evidence="1 2">Contributes to the efficiency of the cell division process by stabilizing the polymeric form of the cell division protein FtsZ. Acts by promoting interactions between FtsZ protofilaments and suppressing the GTPase activity of FtsZ.</text>
</comment>